<evidence type="ECO:0000313" key="2">
    <source>
        <dbReference type="Proteomes" id="UP000071644"/>
    </source>
</evidence>
<reference evidence="1 2" key="1">
    <citation type="journal article" date="2016" name="Front. Microbiol.">
        <title>Genomic Resource of Rice Seed Associated Bacteria.</title>
        <authorList>
            <person name="Midha S."/>
            <person name="Bansal K."/>
            <person name="Sharma S."/>
            <person name="Kumar N."/>
            <person name="Patil P.P."/>
            <person name="Chaudhry V."/>
            <person name="Patil P.B."/>
        </authorList>
    </citation>
    <scope>NUCLEOTIDE SEQUENCE [LARGE SCALE GENOMIC DNA]</scope>
    <source>
        <strain evidence="1 2">NS96</strain>
    </source>
</reference>
<dbReference type="AlphaFoldDB" id="A0AAJ0LGT0"/>
<dbReference type="Proteomes" id="UP000071644">
    <property type="component" value="Unassembled WGS sequence"/>
</dbReference>
<gene>
    <name evidence="1" type="ORF">NS96R_19790</name>
</gene>
<comment type="caution">
    <text evidence="1">The sequence shown here is derived from an EMBL/GenBank/DDBJ whole genome shotgun (WGS) entry which is preliminary data.</text>
</comment>
<dbReference type="InterPro" id="IPR009225">
    <property type="entry name" value="Phage_head_completion_GpL"/>
</dbReference>
<evidence type="ECO:0000313" key="1">
    <source>
        <dbReference type="EMBL" id="KTT15114.1"/>
    </source>
</evidence>
<protein>
    <submittedName>
        <fullName evidence="1">Phage head protein</fullName>
    </submittedName>
</protein>
<sequence>MNHQDIVRAVDCHDPFWPRIDLNGLRKRLKLQRTTGDAAIEVAAYCAVIKAAREFANWRAALRSLGYRRLDDVCGHDHGRALRICYLCFVDAAILYHLGVPYVRSSRRGVRHG</sequence>
<organism evidence="1 2">
    <name type="scientific">Pseudomonas parafulva</name>
    <dbReference type="NCBI Taxonomy" id="157782"/>
    <lineage>
        <taxon>Bacteria</taxon>
        <taxon>Pseudomonadati</taxon>
        <taxon>Pseudomonadota</taxon>
        <taxon>Gammaproteobacteria</taxon>
        <taxon>Pseudomonadales</taxon>
        <taxon>Pseudomonadaceae</taxon>
        <taxon>Pseudomonas</taxon>
    </lineage>
</organism>
<dbReference type="RefSeq" id="WP_058605090.1">
    <property type="nucleotide sequence ID" value="NZ_LDSM01000028.1"/>
</dbReference>
<name>A0AAJ0LGT0_9PSED</name>
<dbReference type="Pfam" id="PF05926">
    <property type="entry name" value="Phage_GPL"/>
    <property type="match status" value="1"/>
</dbReference>
<proteinExistence type="predicted"/>
<dbReference type="EMBL" id="LDSN01000068">
    <property type="protein sequence ID" value="KTT15114.1"/>
    <property type="molecule type" value="Genomic_DNA"/>
</dbReference>
<accession>A0AAJ0LGT0</accession>